<dbReference type="Gene3D" id="3.40.50.1820">
    <property type="entry name" value="alpha/beta hydrolase"/>
    <property type="match status" value="1"/>
</dbReference>
<comment type="caution">
    <text evidence="2">The sequence shown here is derived from an EMBL/GenBank/DDBJ whole genome shotgun (WGS) entry which is preliminary data.</text>
</comment>
<reference evidence="2 3" key="1">
    <citation type="submission" date="2022-11" db="EMBL/GenBank/DDBJ databases">
        <title>Minimal conservation of predation-associated metabolite biosynthetic gene clusters underscores biosynthetic potential of Myxococcota including descriptions for ten novel species: Archangium lansinium sp. nov., Myxococcus landrumus sp. nov., Nannocystis bai.</title>
        <authorList>
            <person name="Ahearne A."/>
            <person name="Stevens C."/>
            <person name="Phillips K."/>
        </authorList>
    </citation>
    <scope>NUCLEOTIDE SEQUENCE [LARGE SCALE GENOMIC DNA]</scope>
    <source>
        <strain evidence="2 3">MIWBW</strain>
    </source>
</reference>
<evidence type="ECO:0000313" key="2">
    <source>
        <dbReference type="EMBL" id="MCY1079767.1"/>
    </source>
</evidence>
<dbReference type="SUPFAM" id="SSF53474">
    <property type="entry name" value="alpha/beta-Hydrolases"/>
    <property type="match status" value="1"/>
</dbReference>
<protein>
    <submittedName>
        <fullName evidence="2">Alpha/beta fold hydrolase</fullName>
    </submittedName>
</protein>
<sequence>MPQPFPQQRRLRLVALVLVLLGLGWAGSGAVVTWRLTRRARPVFPEPAPTLARGAIEAHRLVTADGLGVGAWLVRGEPGTPCVLMLHGNGGSRTSLRSLLELLAGQGHCVLALSLRTHGDSEGEVNDLGWSARQDVLAGIAFLEREVPDRPRIVFGTSLGAAAAIFASREVGSRVQGYVLESPYRDLRTAVSNRLESYLLPGLDRLAFHSMWLFGDALLPVPAEQLRPLDHVVGIPQEVPVLFLAGAKDRHARLFEVEDLAGRISSHARLEVFREGHHGTLRDSEPERYQRHLLEFVRSSVRR</sequence>
<gene>
    <name evidence="2" type="ORF">OV287_35465</name>
</gene>
<dbReference type="InterPro" id="IPR000073">
    <property type="entry name" value="AB_hydrolase_1"/>
</dbReference>
<dbReference type="Proteomes" id="UP001207654">
    <property type="component" value="Unassembled WGS sequence"/>
</dbReference>
<evidence type="ECO:0000313" key="3">
    <source>
        <dbReference type="Proteomes" id="UP001207654"/>
    </source>
</evidence>
<accession>A0ABT4ADL1</accession>
<name>A0ABT4ADL1_9BACT</name>
<dbReference type="InterPro" id="IPR052920">
    <property type="entry name" value="DNA-binding_regulatory"/>
</dbReference>
<dbReference type="PANTHER" id="PTHR43358:SF4">
    <property type="entry name" value="ALPHA_BETA HYDROLASE FOLD-1 DOMAIN-CONTAINING PROTEIN"/>
    <property type="match status" value="1"/>
</dbReference>
<dbReference type="GO" id="GO:0016787">
    <property type="term" value="F:hydrolase activity"/>
    <property type="evidence" value="ECO:0007669"/>
    <property type="project" value="UniProtKB-KW"/>
</dbReference>
<evidence type="ECO:0000259" key="1">
    <source>
        <dbReference type="Pfam" id="PF12697"/>
    </source>
</evidence>
<keyword evidence="2" id="KW-0378">Hydrolase</keyword>
<dbReference type="PANTHER" id="PTHR43358">
    <property type="entry name" value="ALPHA/BETA-HYDROLASE"/>
    <property type="match status" value="1"/>
</dbReference>
<dbReference type="EMBL" id="JAPNKA010000001">
    <property type="protein sequence ID" value="MCY1079767.1"/>
    <property type="molecule type" value="Genomic_DNA"/>
</dbReference>
<keyword evidence="3" id="KW-1185">Reference proteome</keyword>
<dbReference type="Pfam" id="PF12697">
    <property type="entry name" value="Abhydrolase_6"/>
    <property type="match status" value="1"/>
</dbReference>
<feature type="domain" description="AB hydrolase-1" evidence="1">
    <location>
        <begin position="83"/>
        <end position="288"/>
    </location>
</feature>
<dbReference type="InterPro" id="IPR029058">
    <property type="entry name" value="AB_hydrolase_fold"/>
</dbReference>
<dbReference type="RefSeq" id="WP_267538464.1">
    <property type="nucleotide sequence ID" value="NZ_JAPNKA010000001.1"/>
</dbReference>
<organism evidence="2 3">
    <name type="scientific">Archangium lansingense</name>
    <dbReference type="NCBI Taxonomy" id="2995310"/>
    <lineage>
        <taxon>Bacteria</taxon>
        <taxon>Pseudomonadati</taxon>
        <taxon>Myxococcota</taxon>
        <taxon>Myxococcia</taxon>
        <taxon>Myxococcales</taxon>
        <taxon>Cystobacterineae</taxon>
        <taxon>Archangiaceae</taxon>
        <taxon>Archangium</taxon>
    </lineage>
</organism>
<proteinExistence type="predicted"/>